<dbReference type="PANTHER" id="PTHR43610">
    <property type="entry name" value="BLL6696 PROTEIN"/>
    <property type="match status" value="1"/>
</dbReference>
<keyword evidence="3" id="KW-1185">Reference proteome</keyword>
<reference evidence="2 3" key="1">
    <citation type="submission" date="2020-08" db="EMBL/GenBank/DDBJ databases">
        <title>Genomic Encyclopedia of Type Strains, Phase IV (KMG-IV): sequencing the most valuable type-strain genomes for metagenomic binning, comparative biology and taxonomic classification.</title>
        <authorList>
            <person name="Goeker M."/>
        </authorList>
    </citation>
    <scope>NUCLEOTIDE SEQUENCE [LARGE SCALE GENOMIC DNA]</scope>
    <source>
        <strain evidence="2 3">DSM 4737</strain>
    </source>
</reference>
<accession>A0A7W9CGT6</accession>
<dbReference type="SUPFAM" id="SSF55729">
    <property type="entry name" value="Acyl-CoA N-acyltransferases (Nat)"/>
    <property type="match status" value="1"/>
</dbReference>
<dbReference type="EMBL" id="JACHOR010000002">
    <property type="protein sequence ID" value="MBB5745380.1"/>
    <property type="molecule type" value="Genomic_DNA"/>
</dbReference>
<evidence type="ECO:0000313" key="2">
    <source>
        <dbReference type="EMBL" id="MBB5745380.1"/>
    </source>
</evidence>
<sequence>MKIEPTPLENDVVRLEPYADAIRNELREALNVDPDSWNLLAGSAFGPAFDVWWTNWTGQQAAGQAVCYAVRDQATGRLVGTTALFEVQPKHRRLELGATFYRPEARGHRVNPACKRLLLGHAFAAGAVRVEILTDALNLRSRAAIARLGAVEEGILRAHKITHTGRVRDTVMFSILHTDWPNVREQLDSRLAPAAT</sequence>
<proteinExistence type="predicted"/>
<dbReference type="PANTHER" id="PTHR43610:SF1">
    <property type="entry name" value="N-ACETYLTRANSFERASE DOMAIN-CONTAINING PROTEIN"/>
    <property type="match status" value="1"/>
</dbReference>
<evidence type="ECO:0000259" key="1">
    <source>
        <dbReference type="PROSITE" id="PS51186"/>
    </source>
</evidence>
<gene>
    <name evidence="2" type="ORF">GGR13_000964</name>
</gene>
<protein>
    <submittedName>
        <fullName evidence="2">RimJ/RimL family protein N-acetyltransferase</fullName>
    </submittedName>
</protein>
<dbReference type="AlphaFoldDB" id="A0A7W9CGT6"/>
<keyword evidence="2" id="KW-0808">Transferase</keyword>
<organism evidence="2 3">
    <name type="scientific">Brevundimonas variabilis</name>
    <dbReference type="NCBI Taxonomy" id="74312"/>
    <lineage>
        <taxon>Bacteria</taxon>
        <taxon>Pseudomonadati</taxon>
        <taxon>Pseudomonadota</taxon>
        <taxon>Alphaproteobacteria</taxon>
        <taxon>Caulobacterales</taxon>
        <taxon>Caulobacteraceae</taxon>
        <taxon>Brevundimonas</taxon>
    </lineage>
</organism>
<dbReference type="Gene3D" id="3.40.630.30">
    <property type="match status" value="1"/>
</dbReference>
<dbReference type="InterPro" id="IPR016181">
    <property type="entry name" value="Acyl_CoA_acyltransferase"/>
</dbReference>
<dbReference type="Proteomes" id="UP000545037">
    <property type="component" value="Unassembled WGS sequence"/>
</dbReference>
<dbReference type="RefSeq" id="WP_183212380.1">
    <property type="nucleotide sequence ID" value="NZ_JACHOR010000002.1"/>
</dbReference>
<dbReference type="Pfam" id="PF13302">
    <property type="entry name" value="Acetyltransf_3"/>
    <property type="match status" value="1"/>
</dbReference>
<dbReference type="PROSITE" id="PS51186">
    <property type="entry name" value="GNAT"/>
    <property type="match status" value="1"/>
</dbReference>
<dbReference type="GO" id="GO:0016747">
    <property type="term" value="F:acyltransferase activity, transferring groups other than amino-acyl groups"/>
    <property type="evidence" value="ECO:0007669"/>
    <property type="project" value="InterPro"/>
</dbReference>
<dbReference type="InterPro" id="IPR000182">
    <property type="entry name" value="GNAT_dom"/>
</dbReference>
<feature type="domain" description="N-acetyltransferase" evidence="1">
    <location>
        <begin position="24"/>
        <end position="177"/>
    </location>
</feature>
<evidence type="ECO:0000313" key="3">
    <source>
        <dbReference type="Proteomes" id="UP000545037"/>
    </source>
</evidence>
<name>A0A7W9CGT6_9CAUL</name>
<comment type="caution">
    <text evidence="2">The sequence shown here is derived from an EMBL/GenBank/DDBJ whole genome shotgun (WGS) entry which is preliminary data.</text>
</comment>